<evidence type="ECO:0000313" key="14">
    <source>
        <dbReference type="Proteomes" id="UP000077266"/>
    </source>
</evidence>
<dbReference type="Gene3D" id="1.10.150.850">
    <property type="entry name" value="Spt6, helix-hairpin-helix domain"/>
    <property type="match status" value="1"/>
</dbReference>
<feature type="domain" description="S1 motif" evidence="12">
    <location>
        <begin position="1156"/>
        <end position="1229"/>
    </location>
</feature>
<evidence type="ECO:0000256" key="10">
    <source>
        <dbReference type="PIRNR" id="PIRNR036947"/>
    </source>
</evidence>
<evidence type="ECO:0000256" key="4">
    <source>
        <dbReference type="ARBA" id="ARBA00020248"/>
    </source>
</evidence>
<keyword evidence="5" id="KW-0158">Chromosome</keyword>
<evidence type="ECO:0000259" key="12">
    <source>
        <dbReference type="PROSITE" id="PS50126"/>
    </source>
</evidence>
<keyword evidence="14" id="KW-1185">Reference proteome</keyword>
<dbReference type="Pfam" id="PF14639">
    <property type="entry name" value="YqgF"/>
    <property type="match status" value="1"/>
</dbReference>
<name>A0A165EBY1_EXIGL</name>
<dbReference type="Pfam" id="PF14641">
    <property type="entry name" value="HTH_44"/>
    <property type="match status" value="1"/>
</dbReference>
<dbReference type="Gene3D" id="3.30.420.140">
    <property type="entry name" value="YqgF/RNase H-like domain"/>
    <property type="match status" value="1"/>
</dbReference>
<dbReference type="Gene3D" id="3.30.505.10">
    <property type="entry name" value="SH2 domain"/>
    <property type="match status" value="2"/>
</dbReference>
<dbReference type="EMBL" id="KV426152">
    <property type="protein sequence ID" value="KZV86555.1"/>
    <property type="molecule type" value="Genomic_DNA"/>
</dbReference>
<dbReference type="GO" id="GO:0003677">
    <property type="term" value="F:DNA binding"/>
    <property type="evidence" value="ECO:0007669"/>
    <property type="project" value="InterPro"/>
</dbReference>
<dbReference type="Pfam" id="PF14633">
    <property type="entry name" value="SH2_2"/>
    <property type="match status" value="1"/>
</dbReference>
<dbReference type="SUPFAM" id="SSF55550">
    <property type="entry name" value="SH2 domain"/>
    <property type="match status" value="1"/>
</dbReference>
<evidence type="ECO:0000256" key="8">
    <source>
        <dbReference type="ARBA" id="ARBA00023242"/>
    </source>
</evidence>
<keyword evidence="6" id="KW-0727">SH2 domain</keyword>
<evidence type="ECO:0000256" key="6">
    <source>
        <dbReference type="ARBA" id="ARBA00022999"/>
    </source>
</evidence>
<dbReference type="PROSITE" id="PS50126">
    <property type="entry name" value="S1"/>
    <property type="match status" value="1"/>
</dbReference>
<dbReference type="InterPro" id="IPR003029">
    <property type="entry name" value="S1_domain"/>
</dbReference>
<dbReference type="InParanoid" id="A0A165EBY1"/>
<feature type="region of interest" description="Disordered" evidence="11">
    <location>
        <begin position="1484"/>
        <end position="1539"/>
    </location>
</feature>
<dbReference type="GO" id="GO:0005694">
    <property type="term" value="C:chromosome"/>
    <property type="evidence" value="ECO:0007669"/>
    <property type="project" value="UniProtKB-SubCell"/>
</dbReference>
<dbReference type="SMART" id="SM00316">
    <property type="entry name" value="S1"/>
    <property type="match status" value="1"/>
</dbReference>
<dbReference type="InterPro" id="IPR010994">
    <property type="entry name" value="RuvA_2-like"/>
</dbReference>
<dbReference type="FunFam" id="3.30.505.10:FF:000056">
    <property type="entry name" value="Transcription elongation factor Spt6"/>
    <property type="match status" value="1"/>
</dbReference>
<dbReference type="Gene3D" id="2.40.50.140">
    <property type="entry name" value="Nucleic acid-binding proteins"/>
    <property type="match status" value="1"/>
</dbReference>
<evidence type="ECO:0000256" key="1">
    <source>
        <dbReference type="ARBA" id="ARBA00004123"/>
    </source>
</evidence>
<dbReference type="InterPro" id="IPR012337">
    <property type="entry name" value="RNaseH-like_sf"/>
</dbReference>
<dbReference type="InterPro" id="IPR028083">
    <property type="entry name" value="Spt6_acidic_N_dom"/>
</dbReference>
<feature type="compositionally biased region" description="Acidic residues" evidence="11">
    <location>
        <begin position="37"/>
        <end position="48"/>
    </location>
</feature>
<accession>A0A165EBY1</accession>
<feature type="compositionally biased region" description="Gly residues" evidence="11">
    <location>
        <begin position="836"/>
        <end position="846"/>
    </location>
</feature>
<keyword evidence="13" id="KW-0251">Elongation factor</keyword>
<dbReference type="OrthoDB" id="995477at2759"/>
<dbReference type="InterPro" id="IPR032706">
    <property type="entry name" value="Spt6_HHH"/>
</dbReference>
<dbReference type="Gene3D" id="1.10.3500.10">
    <property type="entry name" value="Tex N-terminal region-like"/>
    <property type="match status" value="1"/>
</dbReference>
<dbReference type="InterPro" id="IPR035018">
    <property type="entry name" value="Spt6_SH2_C"/>
</dbReference>
<proteinExistence type="inferred from homology"/>
<feature type="compositionally biased region" description="Pro residues" evidence="11">
    <location>
        <begin position="1515"/>
        <end position="1532"/>
    </location>
</feature>
<dbReference type="CDD" id="cd09918">
    <property type="entry name" value="SH2_Nterm_SPT6_like"/>
    <property type="match status" value="1"/>
</dbReference>
<dbReference type="Pfam" id="PF14635">
    <property type="entry name" value="HHH_7"/>
    <property type="match status" value="1"/>
</dbReference>
<sequence length="1539" mass="174072">MSDALADPHNAMDVDETVARESEGEGDVIPPTGNLDDSSEEEESDEEEERRVRDGFIVDEDDDDDGDDDDDVKRHKKRRKRRKHSRREEDGDDAEMLEDDDLDLLEENTGRRIERNPHQLTRLRRGRSQSPPGKQSKRASKSDRGNDIVADIWNDDDEGAIDADDDVQDDDDMGGFIDDDEDEDNALGEDERLALREEKRKKMRKVISGHDMIGIDRGAWDEITEVFGEGDDYDWALEGDDEGTEDPDMPKDELRLQDVFEPSEIKARLLTEDDDLIRGQDIPERMQLLTSSLSTTATLSLHPAFSFTDLNAAAEWVASRLGGRIVQEFYVPSGKHFRFLSHIIRAVRDALDMLLCQNLEVPYVWTHRRDSLCHFEVSIRVELLTLDELWRVYILGQRFRSLLERKRGLESLYERLAVHDRYYETDLRSKLETVEMVADTTEWLNMQYHDRKKDSLALQFHDTDPEQAAAEKKHKAPSRISAYEVLKKSVISKLAQGYGISPQEVVQNFASNAKLHFAVDQDVPPLEYAEQFIDPATPGSGNAKDILAKARMILATELGKDPILRHNIRELFKDHATVTVIPTEKGVSKIDDFHPYNAFKYLKDKPLKLMMTSSQYMHILRAETDLLVSIDIRLNSNAQEEFTSKLLEAFLSDNYSDTVKAWNDERELVVKEVMDNFLMPLGGKWVKEWAREEVEDHLANVCADELHKRISVLGYMAAPKDMPKEHPLPQQCPGPDVTPEILAISWGQGNPQKDAITIVFLDEVGRLREHTQIDNLFESEPRREFLDIIRRRRPKAIVVGGFSIHTMKLQEKVKEMLEKESGIVPSEVRGDDENSGWGGGGGGGSGWGEGGGGLQDAWLGSLPVSYVSDEVARIFQHSKRAADEFSALSPIGRYCVGLARYAQSPLLEYASLGGDLPAITFDEDAQQLVPREKLLIALERRLVDVVNYVGVDINRAVNEAYYYHLLPFVAGLGPRKAQHLKKKIAAIGGTLLNREQFVKVMTKQIFMNTAGFLRIPQDPDFDPRDSKRPRHDDVSDSPDALDQTRVHPEDYELARKMATDALDMDEEDVKDEHPSHVISMVIADKNKEKKLSELSLDEFADNLMESSKESKRHTLDCIKNELLNPFSDGRHEFRLPSHWEIVTMLTSETQKSLRIGLIVSVMVTRIKDNYVHVRLASGIDGIINWAYLAETPMTSQAEVEKIITKGQTLPAVIIHVKDDRNIAVELSSRPTHIAAGDAEYRRVRPEEEFYDQARAERDREILQRRKRHETGQARRVLKHPMFHNFNSQMAEEYLARQPRGDVVIRPSSKGASHLAVTWKVDHGLYQHIDVTEVDGDGSANIAGRLVVDETYSYSDLDELIVNHVKAMARRVDDLMAHEKFKPGTQEDLEHFLREYVKAYPTKSIYAFSLNRQRPGHFNISFLANKDSQIITWPVKVTPQFYQLFDSTAPSVPQLTDAFKLRHLHETTKAAAGGKTPYGAGLGMTPAGGRTPGGRTPGHATPGRMSIRQPGRTPNPYAPAPPGPGSMGPPPLPGVYSGHR</sequence>
<dbReference type="SMART" id="SM00252">
    <property type="entry name" value="SH2"/>
    <property type="match status" value="1"/>
</dbReference>
<dbReference type="PIRSF" id="PIRSF036947">
    <property type="entry name" value="Spt6"/>
    <property type="match status" value="1"/>
</dbReference>
<comment type="function">
    <text evidence="9">Histone H3-H4 chaperone that plays a role in maintenance of chromatin structure during RNA polymerase II transcription elongation thereby repressing transcription initiation from cryptic promoters. Mediates the reassembly of nucleosomes onto the promoters of at least a selected set of genes during repression; the nucleosome reassembly is essential for transcriptional repression. Essential for viability.</text>
</comment>
<comment type="subcellular location">
    <subcellularLocation>
        <location evidence="2">Chromosome</location>
    </subcellularLocation>
    <subcellularLocation>
        <location evidence="1 10">Nucleus</location>
    </subcellularLocation>
</comment>
<dbReference type="InterPro" id="IPR055179">
    <property type="entry name" value="Tex-like_central_region"/>
</dbReference>
<dbReference type="GO" id="GO:0034728">
    <property type="term" value="P:nucleosome organization"/>
    <property type="evidence" value="ECO:0007669"/>
    <property type="project" value="TreeGrafter"/>
</dbReference>
<dbReference type="GO" id="GO:0140673">
    <property type="term" value="P:transcription elongation-coupled chromatin remodeling"/>
    <property type="evidence" value="ECO:0007669"/>
    <property type="project" value="InterPro"/>
</dbReference>
<feature type="compositionally biased region" description="Low complexity" evidence="11">
    <location>
        <begin position="1496"/>
        <end position="1514"/>
    </location>
</feature>
<dbReference type="InterPro" id="IPR042066">
    <property type="entry name" value="Spt6_death-like"/>
</dbReference>
<evidence type="ECO:0000256" key="2">
    <source>
        <dbReference type="ARBA" id="ARBA00004286"/>
    </source>
</evidence>
<keyword evidence="7 10" id="KW-0804">Transcription</keyword>
<feature type="compositionally biased region" description="Basic and acidic residues" evidence="11">
    <location>
        <begin position="1021"/>
        <end position="1034"/>
    </location>
</feature>
<feature type="compositionally biased region" description="Basic residues" evidence="11">
    <location>
        <begin position="74"/>
        <end position="85"/>
    </location>
</feature>
<dbReference type="Proteomes" id="UP000077266">
    <property type="component" value="Unassembled WGS sequence"/>
</dbReference>
<dbReference type="InterPro" id="IPR035420">
    <property type="entry name" value="Spt6_SH2"/>
</dbReference>
<comment type="similarity">
    <text evidence="3 10">Belongs to the SPT6 family.</text>
</comment>
<feature type="compositionally biased region" description="Acidic residues" evidence="11">
    <location>
        <begin position="153"/>
        <end position="186"/>
    </location>
</feature>
<dbReference type="PANTHER" id="PTHR10145:SF6">
    <property type="entry name" value="TRANSCRIPTION ELONGATION FACTOR SPT6"/>
    <property type="match status" value="1"/>
</dbReference>
<evidence type="ECO:0000313" key="13">
    <source>
        <dbReference type="EMBL" id="KZV86555.1"/>
    </source>
</evidence>
<dbReference type="SUPFAM" id="SSF158832">
    <property type="entry name" value="Tex N-terminal region-like"/>
    <property type="match status" value="1"/>
</dbReference>
<dbReference type="Pfam" id="PF21710">
    <property type="entry name" value="Spt6_S1"/>
    <property type="match status" value="1"/>
</dbReference>
<dbReference type="GO" id="GO:0031491">
    <property type="term" value="F:nucleosome binding"/>
    <property type="evidence" value="ECO:0007669"/>
    <property type="project" value="TreeGrafter"/>
</dbReference>
<dbReference type="SUPFAM" id="SSF53098">
    <property type="entry name" value="Ribonuclease H-like"/>
    <property type="match status" value="1"/>
</dbReference>
<evidence type="ECO:0000256" key="3">
    <source>
        <dbReference type="ARBA" id="ARBA00009253"/>
    </source>
</evidence>
<dbReference type="InterPro" id="IPR023323">
    <property type="entry name" value="Tex-like_dom_sf"/>
</dbReference>
<feature type="compositionally biased region" description="Basic and acidic residues" evidence="11">
    <location>
        <begin position="108"/>
        <end position="117"/>
    </location>
</feature>
<dbReference type="Pfam" id="PF17674">
    <property type="entry name" value="HHH_9"/>
    <property type="match status" value="1"/>
</dbReference>
<dbReference type="InterPro" id="IPR028088">
    <property type="entry name" value="Spt6_HTH_DNA-bd_dom"/>
</dbReference>
<dbReference type="InterPro" id="IPR041692">
    <property type="entry name" value="HHH_9"/>
</dbReference>
<dbReference type="CDD" id="cd09928">
    <property type="entry name" value="SH2_Cterm_SPT6_like"/>
    <property type="match status" value="1"/>
</dbReference>
<feature type="compositionally biased region" description="Acidic residues" evidence="11">
    <location>
        <begin position="90"/>
        <end position="106"/>
    </location>
</feature>
<keyword evidence="8 10" id="KW-0539">Nucleus</keyword>
<dbReference type="GO" id="GO:0008023">
    <property type="term" value="C:transcription elongation factor complex"/>
    <property type="evidence" value="ECO:0007669"/>
    <property type="project" value="TreeGrafter"/>
</dbReference>
<dbReference type="FunFam" id="1.10.10.2740:FF:000002">
    <property type="entry name" value="Transcription elongation factor Spt6"/>
    <property type="match status" value="1"/>
</dbReference>
<organism evidence="13 14">
    <name type="scientific">Exidia glandulosa HHB12029</name>
    <dbReference type="NCBI Taxonomy" id="1314781"/>
    <lineage>
        <taxon>Eukaryota</taxon>
        <taxon>Fungi</taxon>
        <taxon>Dikarya</taxon>
        <taxon>Basidiomycota</taxon>
        <taxon>Agaricomycotina</taxon>
        <taxon>Agaricomycetes</taxon>
        <taxon>Auriculariales</taxon>
        <taxon>Exidiaceae</taxon>
        <taxon>Exidia</taxon>
    </lineage>
</organism>
<comment type="function">
    <text evidence="10">Plays a role in maintenance of chromatin structure during RNA polymerase II transcription elongation thereby repressing transcription initiation from cryptic promoters. Mediates the reassembly of nucleosomes onto the promoters of at least a selected set of genes during repression; the nucleosome reassembly is essential for transcriptional repression.</text>
</comment>
<evidence type="ECO:0000256" key="7">
    <source>
        <dbReference type="ARBA" id="ARBA00023163"/>
    </source>
</evidence>
<dbReference type="Pfam" id="PF14632">
    <property type="entry name" value="SPT6_acidic"/>
    <property type="match status" value="1"/>
</dbReference>
<dbReference type="STRING" id="1314781.A0A165EBY1"/>
<feature type="region of interest" description="Disordered" evidence="11">
    <location>
        <begin position="1016"/>
        <end position="1050"/>
    </location>
</feature>
<dbReference type="InterPro" id="IPR023319">
    <property type="entry name" value="Tex-like_HTH_dom_sf"/>
</dbReference>
<dbReference type="InterPro" id="IPR036860">
    <property type="entry name" value="SH2_dom_sf"/>
</dbReference>
<gene>
    <name evidence="13" type="ORF">EXIGLDRAFT_840681</name>
</gene>
<dbReference type="InterPro" id="IPR000980">
    <property type="entry name" value="SH2"/>
</dbReference>
<dbReference type="Gene3D" id="1.10.10.650">
    <property type="entry name" value="RuvA domain 2-like"/>
    <property type="match status" value="1"/>
</dbReference>
<evidence type="ECO:0000256" key="5">
    <source>
        <dbReference type="ARBA" id="ARBA00022454"/>
    </source>
</evidence>
<dbReference type="InterPro" id="IPR035019">
    <property type="entry name" value="Spt6_SH2_N"/>
</dbReference>
<dbReference type="Gene3D" id="1.10.10.2740">
    <property type="entry name" value="Spt6, Death-like domain"/>
    <property type="match status" value="1"/>
</dbReference>
<evidence type="ECO:0000256" key="9">
    <source>
        <dbReference type="ARBA" id="ARBA00093389"/>
    </source>
</evidence>
<dbReference type="InterPro" id="IPR017072">
    <property type="entry name" value="TF_Spt6"/>
</dbReference>
<protein>
    <recommendedName>
        <fullName evidence="4 10">Transcription elongation factor Spt6</fullName>
    </recommendedName>
</protein>
<dbReference type="InterPro" id="IPR028231">
    <property type="entry name" value="Spt6_YqgF"/>
</dbReference>
<dbReference type="GO" id="GO:0042393">
    <property type="term" value="F:histone binding"/>
    <property type="evidence" value="ECO:0007669"/>
    <property type="project" value="TreeGrafter"/>
</dbReference>
<reference evidence="13 14" key="1">
    <citation type="journal article" date="2016" name="Mol. Biol. Evol.">
        <title>Comparative Genomics of Early-Diverging Mushroom-Forming Fungi Provides Insights into the Origins of Lignocellulose Decay Capabilities.</title>
        <authorList>
            <person name="Nagy L.G."/>
            <person name="Riley R."/>
            <person name="Tritt A."/>
            <person name="Adam C."/>
            <person name="Daum C."/>
            <person name="Floudas D."/>
            <person name="Sun H."/>
            <person name="Yadav J.S."/>
            <person name="Pangilinan J."/>
            <person name="Larsson K.H."/>
            <person name="Matsuura K."/>
            <person name="Barry K."/>
            <person name="Labutti K."/>
            <person name="Kuo R."/>
            <person name="Ohm R.A."/>
            <person name="Bhattacharya S.S."/>
            <person name="Shirouzu T."/>
            <person name="Yoshinaga Y."/>
            <person name="Martin F.M."/>
            <person name="Grigoriev I.V."/>
            <person name="Hibbett D.S."/>
        </authorList>
    </citation>
    <scope>NUCLEOTIDE SEQUENCE [LARGE SCALE GENOMIC DNA]</scope>
    <source>
        <strain evidence="13 14">HHB12029</strain>
    </source>
</reference>
<feature type="region of interest" description="Disordered" evidence="11">
    <location>
        <begin position="826"/>
        <end position="846"/>
    </location>
</feature>
<dbReference type="InterPro" id="IPR037027">
    <property type="entry name" value="YqgF/RNaseH-like_dom_sf"/>
</dbReference>
<dbReference type="FunCoup" id="A0A165EBY1">
    <property type="interactions" value="969"/>
</dbReference>
<feature type="region of interest" description="Disordered" evidence="11">
    <location>
        <begin position="1"/>
        <end position="186"/>
    </location>
</feature>
<dbReference type="InterPro" id="IPR012340">
    <property type="entry name" value="NA-bd_OB-fold"/>
</dbReference>
<dbReference type="GO" id="GO:0003746">
    <property type="term" value="F:translation elongation factor activity"/>
    <property type="evidence" value="ECO:0007669"/>
    <property type="project" value="UniProtKB-KW"/>
</dbReference>
<dbReference type="InterPro" id="IPR049540">
    <property type="entry name" value="Spt6-like_S1"/>
</dbReference>
<feature type="compositionally biased region" description="Acidic residues" evidence="11">
    <location>
        <begin position="57"/>
        <end position="70"/>
    </location>
</feature>
<evidence type="ECO:0000256" key="11">
    <source>
        <dbReference type="SAM" id="MobiDB-lite"/>
    </source>
</evidence>
<dbReference type="SUPFAM" id="SSF50249">
    <property type="entry name" value="Nucleic acid-binding proteins"/>
    <property type="match status" value="1"/>
</dbReference>
<dbReference type="Pfam" id="PF22706">
    <property type="entry name" value="Tex_central_region"/>
    <property type="match status" value="1"/>
</dbReference>
<keyword evidence="13" id="KW-0648">Protein biosynthesis</keyword>
<dbReference type="PANTHER" id="PTHR10145">
    <property type="entry name" value="TRANSCRIPTION ELONGATION FACTOR SPT6"/>
    <property type="match status" value="1"/>
</dbReference>
<dbReference type="SUPFAM" id="SSF47781">
    <property type="entry name" value="RuvA domain 2-like"/>
    <property type="match status" value="2"/>
</dbReference>